<evidence type="ECO:0000259" key="7">
    <source>
        <dbReference type="PROSITE" id="PS50931"/>
    </source>
</evidence>
<dbReference type="Pfam" id="PF00126">
    <property type="entry name" value="HTH_1"/>
    <property type="match status" value="1"/>
</dbReference>
<dbReference type="GO" id="GO:0003700">
    <property type="term" value="F:DNA-binding transcription factor activity"/>
    <property type="evidence" value="ECO:0007669"/>
    <property type="project" value="InterPro"/>
</dbReference>
<keyword evidence="5" id="KW-0804">Transcription</keyword>
<name>A0A1H5JLH9_9BRAD</name>
<dbReference type="InterPro" id="IPR000847">
    <property type="entry name" value="LysR_HTH_N"/>
</dbReference>
<reference evidence="8 9" key="1">
    <citation type="submission" date="2016-10" db="EMBL/GenBank/DDBJ databases">
        <authorList>
            <person name="de Groot N.N."/>
        </authorList>
    </citation>
    <scope>NUCLEOTIDE SEQUENCE [LARGE SCALE GENOMIC DNA]</scope>
    <source>
        <strain evidence="8 9">MT12</strain>
    </source>
</reference>
<dbReference type="Pfam" id="PF03466">
    <property type="entry name" value="LysR_substrate"/>
    <property type="match status" value="1"/>
</dbReference>
<gene>
    <name evidence="8" type="ORF">SAMN05444164_8500</name>
</gene>
<dbReference type="SUPFAM" id="SSF46785">
    <property type="entry name" value="Winged helix' DNA-binding domain"/>
    <property type="match status" value="1"/>
</dbReference>
<dbReference type="CDD" id="cd08414">
    <property type="entry name" value="PBP2_LTTR_aromatics_like"/>
    <property type="match status" value="1"/>
</dbReference>
<evidence type="ECO:0000256" key="4">
    <source>
        <dbReference type="ARBA" id="ARBA00023125"/>
    </source>
</evidence>
<dbReference type="AlphaFoldDB" id="A0A1H5JLH9"/>
<keyword evidence="4" id="KW-0238">DNA-binding</keyword>
<evidence type="ECO:0000256" key="5">
    <source>
        <dbReference type="ARBA" id="ARBA00023163"/>
    </source>
</evidence>
<evidence type="ECO:0000313" key="9">
    <source>
        <dbReference type="Proteomes" id="UP000198992"/>
    </source>
</evidence>
<dbReference type="PANTHER" id="PTHR30346">
    <property type="entry name" value="TRANSCRIPTIONAL DUAL REGULATOR HCAR-RELATED"/>
    <property type="match status" value="1"/>
</dbReference>
<evidence type="ECO:0000256" key="2">
    <source>
        <dbReference type="ARBA" id="ARBA00009437"/>
    </source>
</evidence>
<comment type="similarity">
    <text evidence="2">Belongs to the LysR transcriptional regulatory family.</text>
</comment>
<comment type="function">
    <text evidence="1">NodD regulates the expression of the nodABCFE genes which encode other nodulation proteins. NodD is also a negative regulator of its own expression. Binds flavonoids as inducers.</text>
</comment>
<dbReference type="PROSITE" id="PS50931">
    <property type="entry name" value="HTH_LYSR"/>
    <property type="match status" value="1"/>
</dbReference>
<feature type="coiled-coil region" evidence="6">
    <location>
        <begin position="127"/>
        <end position="154"/>
    </location>
</feature>
<evidence type="ECO:0000313" key="8">
    <source>
        <dbReference type="EMBL" id="SEE53320.1"/>
    </source>
</evidence>
<dbReference type="Gene3D" id="1.10.10.10">
    <property type="entry name" value="Winged helix-like DNA-binding domain superfamily/Winged helix DNA-binding domain"/>
    <property type="match status" value="1"/>
</dbReference>
<dbReference type="GO" id="GO:0032993">
    <property type="term" value="C:protein-DNA complex"/>
    <property type="evidence" value="ECO:0007669"/>
    <property type="project" value="TreeGrafter"/>
</dbReference>
<proteinExistence type="inferred from homology"/>
<keyword evidence="3" id="KW-0805">Transcription regulation</keyword>
<sequence>MTDRDDVMDLRRLFYFVAVAEELHFGRAASRLAIAQPPLSRQIAQLENDLGVVLIDRSRSQIRLTQAGSVLLERARDVLERLDRTHREIKRIGEGFSGHLRVAFVGSATYGVLPNVIKAFRLAYPDVELALSAMNNAEQKRAVIQREIDIAVARPSLDDEELKSEPLLQEPLILALSDTSPLLEQQVTQLAALKAETFVLYPRKPRPSFADHILNICLEEGFIPKSQVLAQDYQTAISLVSVGVGIALVPQSVSQADRPGVAYRAYEGHNPGTALSLNYRRDNRMPHLFNFLKIAHDVVRRQRKQ</sequence>
<protein>
    <submittedName>
        <fullName evidence="8">Transcriptional regulator, LysR family</fullName>
    </submittedName>
</protein>
<evidence type="ECO:0000256" key="6">
    <source>
        <dbReference type="SAM" id="Coils"/>
    </source>
</evidence>
<dbReference type="FunFam" id="1.10.10.10:FF:000001">
    <property type="entry name" value="LysR family transcriptional regulator"/>
    <property type="match status" value="1"/>
</dbReference>
<feature type="domain" description="HTH lysR-type" evidence="7">
    <location>
        <begin position="8"/>
        <end position="65"/>
    </location>
</feature>
<dbReference type="SUPFAM" id="SSF53850">
    <property type="entry name" value="Periplasmic binding protein-like II"/>
    <property type="match status" value="1"/>
</dbReference>
<organism evidence="8 9">
    <name type="scientific">Bradyrhizobium erythrophlei</name>
    <dbReference type="NCBI Taxonomy" id="1437360"/>
    <lineage>
        <taxon>Bacteria</taxon>
        <taxon>Pseudomonadati</taxon>
        <taxon>Pseudomonadota</taxon>
        <taxon>Alphaproteobacteria</taxon>
        <taxon>Hyphomicrobiales</taxon>
        <taxon>Nitrobacteraceae</taxon>
        <taxon>Bradyrhizobium</taxon>
    </lineage>
</organism>
<dbReference type="EMBL" id="FNTH01000001">
    <property type="protein sequence ID" value="SEE53320.1"/>
    <property type="molecule type" value="Genomic_DNA"/>
</dbReference>
<dbReference type="InterPro" id="IPR036390">
    <property type="entry name" value="WH_DNA-bd_sf"/>
</dbReference>
<dbReference type="Proteomes" id="UP000198992">
    <property type="component" value="Unassembled WGS sequence"/>
</dbReference>
<dbReference type="PANTHER" id="PTHR30346:SF0">
    <property type="entry name" value="HCA OPERON TRANSCRIPTIONAL ACTIVATOR HCAR"/>
    <property type="match status" value="1"/>
</dbReference>
<dbReference type="PRINTS" id="PR00039">
    <property type="entry name" value="HTHLYSR"/>
</dbReference>
<dbReference type="InterPro" id="IPR036388">
    <property type="entry name" value="WH-like_DNA-bd_sf"/>
</dbReference>
<keyword evidence="6" id="KW-0175">Coiled coil</keyword>
<dbReference type="Gene3D" id="3.40.190.10">
    <property type="entry name" value="Periplasmic binding protein-like II"/>
    <property type="match status" value="2"/>
</dbReference>
<evidence type="ECO:0000256" key="1">
    <source>
        <dbReference type="ARBA" id="ARBA00003502"/>
    </source>
</evidence>
<evidence type="ECO:0000256" key="3">
    <source>
        <dbReference type="ARBA" id="ARBA00023015"/>
    </source>
</evidence>
<dbReference type="GO" id="GO:0003677">
    <property type="term" value="F:DNA binding"/>
    <property type="evidence" value="ECO:0007669"/>
    <property type="project" value="UniProtKB-KW"/>
</dbReference>
<accession>A0A1H5JLH9</accession>
<dbReference type="InterPro" id="IPR005119">
    <property type="entry name" value="LysR_subst-bd"/>
</dbReference>